<dbReference type="PANTHER" id="PTHR22990:SF15">
    <property type="entry name" value="F-BOX ONLY PROTEIN 10"/>
    <property type="match status" value="1"/>
</dbReference>
<dbReference type="SUPFAM" id="SSF51126">
    <property type="entry name" value="Pectin lyase-like"/>
    <property type="match status" value="1"/>
</dbReference>
<name>A0A4V2J4T6_9BACL</name>
<dbReference type="InterPro" id="IPR051550">
    <property type="entry name" value="SCF-Subunits/Alg-Epimerases"/>
</dbReference>
<evidence type="ECO:0000313" key="6">
    <source>
        <dbReference type="EMBL" id="TBL81102.1"/>
    </source>
</evidence>
<feature type="transmembrane region" description="Helical" evidence="4">
    <location>
        <begin position="428"/>
        <end position="450"/>
    </location>
</feature>
<comment type="pathway">
    <text evidence="1">Protein modification; protein ubiquitination.</text>
</comment>
<sequence>MIDRLNLWRSAVIIVIAAATALFAEPWDIRADAGEAGHGRSLQQLIDGTPAGGTLVLPEGEYEGTAAIRKPLTIRGTSDVRISGGGSDKPVIAIEASGVRLENLQISQMSKAETAAVLITAERTVIDSLRIDTRSFGIMLRDSGHNEIVNSVIRWQASPAKANQAKLSDKRNGIDLFNSHDNRIYGNSISTMNDGIYLENSHRNTVENNRIDHSRYGVHCMYTDGTIVRGNIGSFNVTGAMVMGVKDAIVSGNTFTKQSENVNSQGLLLFDVQTSLIEDNKVEGNRVGFYIEQSQRNEIRHNEVLQNFVGIQLLESEGNRFQENRFTGNVIESEASESSANLFISNIWDSFQGIDTDGDGVSNTAYAMNPFFQKLTSATPAYQLFFHSPGMLFLESMFTAGKEEWTVDKTPLMRSGDKPSAARTQETLTMLCAALLLTVSSITTIIYLGVRRK</sequence>
<evidence type="ECO:0000313" key="7">
    <source>
        <dbReference type="Proteomes" id="UP000293142"/>
    </source>
</evidence>
<organism evidence="6 7">
    <name type="scientific">Paenibacillus thalictri</name>
    <dbReference type="NCBI Taxonomy" id="2527873"/>
    <lineage>
        <taxon>Bacteria</taxon>
        <taxon>Bacillati</taxon>
        <taxon>Bacillota</taxon>
        <taxon>Bacilli</taxon>
        <taxon>Bacillales</taxon>
        <taxon>Paenibacillaceae</taxon>
        <taxon>Paenibacillus</taxon>
    </lineage>
</organism>
<keyword evidence="7" id="KW-1185">Reference proteome</keyword>
<evidence type="ECO:0000256" key="4">
    <source>
        <dbReference type="SAM" id="Phobius"/>
    </source>
</evidence>
<dbReference type="NCBIfam" id="TIGR03804">
    <property type="entry name" value="para_beta_helix"/>
    <property type="match status" value="3"/>
</dbReference>
<dbReference type="InterPro" id="IPR022441">
    <property type="entry name" value="Para_beta_helix_rpt-2"/>
</dbReference>
<keyword evidence="4" id="KW-0472">Membrane</keyword>
<keyword evidence="4" id="KW-1133">Transmembrane helix</keyword>
<keyword evidence="2" id="KW-0677">Repeat</keyword>
<evidence type="ECO:0000256" key="1">
    <source>
        <dbReference type="ARBA" id="ARBA00004906"/>
    </source>
</evidence>
<feature type="domain" description="Periplasmic copper-binding protein NosD beta helix" evidence="5">
    <location>
        <begin position="168"/>
        <end position="349"/>
    </location>
</feature>
<dbReference type="Gene3D" id="2.160.20.10">
    <property type="entry name" value="Single-stranded right-handed beta-helix, Pectin lyase-like"/>
    <property type="match status" value="1"/>
</dbReference>
<dbReference type="Pfam" id="PF05048">
    <property type="entry name" value="NosD"/>
    <property type="match status" value="1"/>
</dbReference>
<protein>
    <recommendedName>
        <fullName evidence="5">Periplasmic copper-binding protein NosD beta helix domain-containing protein</fullName>
    </recommendedName>
</protein>
<proteinExistence type="predicted"/>
<gene>
    <name evidence="6" type="ORF">EYB31_03140</name>
</gene>
<dbReference type="Proteomes" id="UP000293142">
    <property type="component" value="Unassembled WGS sequence"/>
</dbReference>
<dbReference type="OrthoDB" id="159063at2"/>
<accession>A0A4V2J4T6</accession>
<dbReference type="InterPro" id="IPR006626">
    <property type="entry name" value="PbH1"/>
</dbReference>
<dbReference type="AlphaFoldDB" id="A0A4V2J4T6"/>
<dbReference type="SMART" id="SM00710">
    <property type="entry name" value="PbH1"/>
    <property type="match status" value="8"/>
</dbReference>
<dbReference type="InterPro" id="IPR011050">
    <property type="entry name" value="Pectin_lyase_fold/virulence"/>
</dbReference>
<evidence type="ECO:0000259" key="5">
    <source>
        <dbReference type="Pfam" id="PF05048"/>
    </source>
</evidence>
<evidence type="ECO:0000256" key="3">
    <source>
        <dbReference type="ARBA" id="ARBA00022786"/>
    </source>
</evidence>
<keyword evidence="3" id="KW-0833">Ubl conjugation pathway</keyword>
<evidence type="ECO:0000256" key="2">
    <source>
        <dbReference type="ARBA" id="ARBA00022737"/>
    </source>
</evidence>
<dbReference type="InterPro" id="IPR007742">
    <property type="entry name" value="NosD_dom"/>
</dbReference>
<comment type="caution">
    <text evidence="6">The sequence shown here is derived from an EMBL/GenBank/DDBJ whole genome shotgun (WGS) entry which is preliminary data.</text>
</comment>
<dbReference type="EMBL" id="SIRE01000003">
    <property type="protein sequence ID" value="TBL81102.1"/>
    <property type="molecule type" value="Genomic_DNA"/>
</dbReference>
<keyword evidence="4" id="KW-0812">Transmembrane</keyword>
<reference evidence="6 7" key="1">
    <citation type="submission" date="2019-02" db="EMBL/GenBank/DDBJ databases">
        <title>Paenibacillus sp. nov., isolated from surface-sterilized tissue of Thalictrum simplex L.</title>
        <authorList>
            <person name="Tuo L."/>
        </authorList>
    </citation>
    <scope>NUCLEOTIDE SEQUENCE [LARGE SCALE GENOMIC DNA]</scope>
    <source>
        <strain evidence="6 7">N2SHLJ1</strain>
    </source>
</reference>
<dbReference type="PANTHER" id="PTHR22990">
    <property type="entry name" value="F-BOX ONLY PROTEIN"/>
    <property type="match status" value="1"/>
</dbReference>
<dbReference type="InterPro" id="IPR012334">
    <property type="entry name" value="Pectin_lyas_fold"/>
</dbReference>